<feature type="coiled-coil region" evidence="6">
    <location>
        <begin position="70"/>
        <end position="97"/>
    </location>
</feature>
<dbReference type="Gene3D" id="2.40.10.350">
    <property type="entry name" value="Rod shape-determining protein MreC, domain 2"/>
    <property type="match status" value="1"/>
</dbReference>
<dbReference type="NCBIfam" id="TIGR00219">
    <property type="entry name" value="mreC"/>
    <property type="match status" value="1"/>
</dbReference>
<evidence type="ECO:0000256" key="5">
    <source>
        <dbReference type="PIRNR" id="PIRNR038471"/>
    </source>
</evidence>
<dbReference type="InterPro" id="IPR042175">
    <property type="entry name" value="Cell/Rod_MreC_2"/>
</dbReference>
<gene>
    <name evidence="8" type="ORF">A7E78_05850</name>
</gene>
<dbReference type="AlphaFoldDB" id="A0A1L3GNE7"/>
<dbReference type="PANTHER" id="PTHR34138:SF1">
    <property type="entry name" value="CELL SHAPE-DETERMINING PROTEIN MREC"/>
    <property type="match status" value="1"/>
</dbReference>
<protein>
    <recommendedName>
        <fullName evidence="2 5">Cell shape-determining protein MreC</fullName>
    </recommendedName>
    <alternativeName>
        <fullName evidence="4 5">Cell shape protein MreC</fullName>
    </alternativeName>
</protein>
<evidence type="ECO:0000256" key="3">
    <source>
        <dbReference type="ARBA" id="ARBA00022960"/>
    </source>
</evidence>
<dbReference type="Gene3D" id="2.40.10.340">
    <property type="entry name" value="Rod shape-determining protein MreC, domain 1"/>
    <property type="match status" value="1"/>
</dbReference>
<dbReference type="OrthoDB" id="9808025at2"/>
<dbReference type="PIRSF" id="PIRSF038471">
    <property type="entry name" value="MreC"/>
    <property type="match status" value="1"/>
</dbReference>
<dbReference type="GO" id="GO:0008360">
    <property type="term" value="P:regulation of cell shape"/>
    <property type="evidence" value="ECO:0007669"/>
    <property type="project" value="UniProtKB-KW"/>
</dbReference>
<evidence type="ECO:0000259" key="7">
    <source>
        <dbReference type="Pfam" id="PF04085"/>
    </source>
</evidence>
<keyword evidence="9" id="KW-1185">Reference proteome</keyword>
<comment type="similarity">
    <text evidence="1 5">Belongs to the MreC family.</text>
</comment>
<accession>A0A1L3GNE7</accession>
<dbReference type="GO" id="GO:0005886">
    <property type="term" value="C:plasma membrane"/>
    <property type="evidence" value="ECO:0007669"/>
    <property type="project" value="TreeGrafter"/>
</dbReference>
<dbReference type="KEGG" id="pef:A7E78_05850"/>
<keyword evidence="6" id="KW-0175">Coiled coil</keyword>
<dbReference type="Pfam" id="PF04085">
    <property type="entry name" value="MreC"/>
    <property type="match status" value="1"/>
</dbReference>
<dbReference type="InterPro" id="IPR042177">
    <property type="entry name" value="Cell/Rod_1"/>
</dbReference>
<dbReference type="PANTHER" id="PTHR34138">
    <property type="entry name" value="CELL SHAPE-DETERMINING PROTEIN MREC"/>
    <property type="match status" value="1"/>
</dbReference>
<name>A0A1L3GNE7_9BACT</name>
<dbReference type="Proteomes" id="UP000182517">
    <property type="component" value="Chromosome"/>
</dbReference>
<comment type="function">
    <text evidence="5">Involved in formation and maintenance of cell shape.</text>
</comment>
<dbReference type="InterPro" id="IPR055342">
    <property type="entry name" value="MreC_beta-barrel_core"/>
</dbReference>
<proteinExistence type="inferred from homology"/>
<organism evidence="8 9">
    <name type="scientific">Syntrophotalea acetylenivorans</name>
    <dbReference type="NCBI Taxonomy" id="1842532"/>
    <lineage>
        <taxon>Bacteria</taxon>
        <taxon>Pseudomonadati</taxon>
        <taxon>Thermodesulfobacteriota</taxon>
        <taxon>Desulfuromonadia</taxon>
        <taxon>Desulfuromonadales</taxon>
        <taxon>Syntrophotaleaceae</taxon>
        <taxon>Syntrophotalea</taxon>
    </lineage>
</organism>
<sequence length="272" mass="30288">MLELLRKYRVRLLAGCLVLTALLFYSTNLRHQNNTTMFEKIVLQIASPLLYGFDSTCRTADGLWSRYLWLIDTEQQNKALRAENRRLRGDLTDLQEVRLANERLRKLLDFRESSGLSGVAARIIAVDASSLFRTVLIDKGRQQGLREGLPVVVAEGAVGRVIKCTSRQSRVLLVTDASSTAAALVQRSRTRAICRGQGDYLTLEFALRRDDIEVGDLIVTSGTGGVFPKGLVLGRTSNIEREAYGLFQTVTVIPEVDFTRLEEVLVLLGEAS</sequence>
<evidence type="ECO:0000256" key="4">
    <source>
        <dbReference type="ARBA" id="ARBA00032089"/>
    </source>
</evidence>
<dbReference type="RefSeq" id="WP_072283372.1">
    <property type="nucleotide sequence ID" value="NZ_CP015519.1"/>
</dbReference>
<evidence type="ECO:0000313" key="8">
    <source>
        <dbReference type="EMBL" id="APG27405.1"/>
    </source>
</evidence>
<feature type="domain" description="Rod shape-determining protein MreC beta-barrel core" evidence="7">
    <location>
        <begin position="123"/>
        <end position="267"/>
    </location>
</feature>
<keyword evidence="3 5" id="KW-0133">Cell shape</keyword>
<dbReference type="STRING" id="1842532.A7E78_05850"/>
<evidence type="ECO:0000256" key="1">
    <source>
        <dbReference type="ARBA" id="ARBA00009369"/>
    </source>
</evidence>
<evidence type="ECO:0000256" key="2">
    <source>
        <dbReference type="ARBA" id="ARBA00013855"/>
    </source>
</evidence>
<dbReference type="InterPro" id="IPR007221">
    <property type="entry name" value="MreC"/>
</dbReference>
<evidence type="ECO:0000256" key="6">
    <source>
        <dbReference type="SAM" id="Coils"/>
    </source>
</evidence>
<dbReference type="EMBL" id="CP015519">
    <property type="protein sequence ID" value="APG27405.1"/>
    <property type="molecule type" value="Genomic_DNA"/>
</dbReference>
<reference evidence="8 9" key="1">
    <citation type="journal article" date="2017" name="Genome Announc.">
        <title>Complete Genome Sequences of Two Acetylene-Fermenting Pelobacter acetylenicus Strains.</title>
        <authorList>
            <person name="Sutton J.M."/>
            <person name="Baesman S.M."/>
            <person name="Fierst J.L."/>
            <person name="Poret-Peterson A.T."/>
            <person name="Oremland R.S."/>
            <person name="Dunlap D.S."/>
            <person name="Akob D.M."/>
        </authorList>
    </citation>
    <scope>NUCLEOTIDE SEQUENCE [LARGE SCALE GENOMIC DNA]</scope>
    <source>
        <strain evidence="8 9">SFB93</strain>
    </source>
</reference>
<evidence type="ECO:0000313" key="9">
    <source>
        <dbReference type="Proteomes" id="UP000182517"/>
    </source>
</evidence>